<feature type="chain" id="PRO_5014909653" description="Lipoprotein" evidence="1">
    <location>
        <begin position="25"/>
        <end position="229"/>
    </location>
</feature>
<evidence type="ECO:0000313" key="2">
    <source>
        <dbReference type="EMBL" id="PJZ75255.1"/>
    </source>
</evidence>
<protein>
    <recommendedName>
        <fullName evidence="4">Lipoprotein</fullName>
    </recommendedName>
</protein>
<proteinExistence type="predicted"/>
<reference evidence="2 3" key="1">
    <citation type="submission" date="2017-07" db="EMBL/GenBank/DDBJ databases">
        <title>Leptospira spp. isolated from tropical soils.</title>
        <authorList>
            <person name="Thibeaux R."/>
            <person name="Iraola G."/>
            <person name="Ferres I."/>
            <person name="Bierque E."/>
            <person name="Girault D."/>
            <person name="Soupe-Gilbert M.-E."/>
            <person name="Picardeau M."/>
            <person name="Goarant C."/>
        </authorList>
    </citation>
    <scope>NUCLEOTIDE SEQUENCE [LARGE SCALE GENOMIC DNA]</scope>
    <source>
        <strain evidence="2 3">ES4-C-A1</strain>
    </source>
</reference>
<evidence type="ECO:0000313" key="3">
    <source>
        <dbReference type="Proteomes" id="UP000231843"/>
    </source>
</evidence>
<organism evidence="2 3">
    <name type="scientific">Leptospira neocaledonica</name>
    <dbReference type="NCBI Taxonomy" id="2023192"/>
    <lineage>
        <taxon>Bacteria</taxon>
        <taxon>Pseudomonadati</taxon>
        <taxon>Spirochaetota</taxon>
        <taxon>Spirochaetia</taxon>
        <taxon>Leptospirales</taxon>
        <taxon>Leptospiraceae</taxon>
        <taxon>Leptospira</taxon>
    </lineage>
</organism>
<dbReference type="RefSeq" id="WP_100770275.1">
    <property type="nucleotide sequence ID" value="NZ_NPEA01000030.1"/>
</dbReference>
<evidence type="ECO:0008006" key="4">
    <source>
        <dbReference type="Google" id="ProtNLM"/>
    </source>
</evidence>
<dbReference type="Proteomes" id="UP000231843">
    <property type="component" value="Unassembled WGS sequence"/>
</dbReference>
<keyword evidence="3" id="KW-1185">Reference proteome</keyword>
<keyword evidence="1" id="KW-0732">Signal</keyword>
<dbReference type="AlphaFoldDB" id="A0A2M9ZTB5"/>
<dbReference type="OrthoDB" id="340075at2"/>
<name>A0A2M9ZTB5_9LEPT</name>
<dbReference type="EMBL" id="NPEA01000030">
    <property type="protein sequence ID" value="PJZ75255.1"/>
    <property type="molecule type" value="Genomic_DNA"/>
</dbReference>
<comment type="caution">
    <text evidence="2">The sequence shown here is derived from an EMBL/GenBank/DDBJ whole genome shotgun (WGS) entry which is preliminary data.</text>
</comment>
<feature type="signal peptide" evidence="1">
    <location>
        <begin position="1"/>
        <end position="24"/>
    </location>
</feature>
<sequence>MMKIFKLFKLLLLFPIFVSIFCSDARKGNEIIKHFTEGQSERKGNMEFKVLEKKSYLFNKFILSGSSVEILKRLTKENIFSGSAENRIFCGEFNPNDMTIRVKLVSRSFSAISDQTFVLKEVEPNIYNLYYKDEPILHGIFRETNYFKTRFRHFATFPLNESIVLAKLVSRLSIETNELSDLDSVVIRKKKIETIQDCIMNYRIQWCGEQPDPKDREWENCDPPGNEYP</sequence>
<evidence type="ECO:0000256" key="1">
    <source>
        <dbReference type="SAM" id="SignalP"/>
    </source>
</evidence>
<gene>
    <name evidence="2" type="ORF">CH365_19845</name>
</gene>
<accession>A0A2M9ZTB5</accession>